<dbReference type="PANTHER" id="PTHR13343:SF17">
    <property type="entry name" value="CELLULAR REPRESSOR OF E1A-STIMULATED GENES, ISOFORM A"/>
    <property type="match status" value="1"/>
</dbReference>
<evidence type="ECO:0000313" key="4">
    <source>
        <dbReference type="EMBL" id="MEW9306013.1"/>
    </source>
</evidence>
<evidence type="ECO:0000256" key="1">
    <source>
        <dbReference type="SAM" id="MobiDB-lite"/>
    </source>
</evidence>
<feature type="domain" description="DUF2470" evidence="3">
    <location>
        <begin position="183"/>
        <end position="251"/>
    </location>
</feature>
<protein>
    <submittedName>
        <fullName evidence="4">DUF2470 domain-containing protein</fullName>
    </submittedName>
</protein>
<dbReference type="InterPro" id="IPR037119">
    <property type="entry name" value="Haem_oxidase_HugZ-like_sf"/>
</dbReference>
<reference evidence="4 5" key="1">
    <citation type="submission" date="2024-07" db="EMBL/GenBank/DDBJ databases">
        <title>Description of Labrys sedimenti sp. nov., isolated from a diclofenac-degrading enrichment culture.</title>
        <authorList>
            <person name="Tancsics A."/>
            <person name="Csepanyi A."/>
        </authorList>
    </citation>
    <scope>NUCLEOTIDE SEQUENCE [LARGE SCALE GENOMIC DNA]</scope>
    <source>
        <strain evidence="4 5">LMG 23578</strain>
    </source>
</reference>
<sequence length="258" mass="27350">MSSSDTTRLPGQPVPANQPADFEPVAEGKALLRRIRAGALATLDSSDGSPFASLVNTATDFDGAPLLLLSRLAAHRSNIEKDARISLLLSEGGKGDPLAHARLTVKGLAKIVEDEDARALCKARFLARHPKSALYADFPDFSFFRVAVSGGHLNGGFARAALLSAEELLTDVKGAEALRAAEAGAIEHMNADHADAVRLYATKLLGGRDGPWRISGIDPEGLDLAFADDTLRLVFDKPVLDATALRLTLVHLAEKARG</sequence>
<dbReference type="InterPro" id="IPR011576">
    <property type="entry name" value="Pyridox_Oxase_N"/>
</dbReference>
<dbReference type="Proteomes" id="UP001555786">
    <property type="component" value="Unassembled WGS sequence"/>
</dbReference>
<organism evidence="4 5">
    <name type="scientific">Labrys neptuniae</name>
    <dbReference type="NCBI Taxonomy" id="376174"/>
    <lineage>
        <taxon>Bacteria</taxon>
        <taxon>Pseudomonadati</taxon>
        <taxon>Pseudomonadota</taxon>
        <taxon>Alphaproteobacteria</taxon>
        <taxon>Hyphomicrobiales</taxon>
        <taxon>Xanthobacteraceae</taxon>
        <taxon>Labrys</taxon>
    </lineage>
</organism>
<evidence type="ECO:0000259" key="2">
    <source>
        <dbReference type="Pfam" id="PF01243"/>
    </source>
</evidence>
<evidence type="ECO:0000313" key="5">
    <source>
        <dbReference type="Proteomes" id="UP001555786"/>
    </source>
</evidence>
<comment type="caution">
    <text evidence="4">The sequence shown here is derived from an EMBL/GenBank/DDBJ whole genome shotgun (WGS) entry which is preliminary data.</text>
</comment>
<gene>
    <name evidence="4" type="ORF">ABXS05_10725</name>
</gene>
<feature type="domain" description="Pyridoxamine 5'-phosphate oxidase N-terminal" evidence="2">
    <location>
        <begin position="27"/>
        <end position="150"/>
    </location>
</feature>
<proteinExistence type="predicted"/>
<dbReference type="Pfam" id="PF10615">
    <property type="entry name" value="DUF2470"/>
    <property type="match status" value="1"/>
</dbReference>
<accession>A0ABV3PKK0</accession>
<dbReference type="InterPro" id="IPR012349">
    <property type="entry name" value="Split_barrel_FMN-bd"/>
</dbReference>
<feature type="region of interest" description="Disordered" evidence="1">
    <location>
        <begin position="1"/>
        <end position="22"/>
    </location>
</feature>
<dbReference type="InterPro" id="IPR019595">
    <property type="entry name" value="DUF2470"/>
</dbReference>
<dbReference type="Pfam" id="PF01243">
    <property type="entry name" value="PNPOx_N"/>
    <property type="match status" value="1"/>
</dbReference>
<dbReference type="PANTHER" id="PTHR13343">
    <property type="entry name" value="CREG1 PROTEIN"/>
    <property type="match status" value="1"/>
</dbReference>
<dbReference type="Gene3D" id="2.30.110.10">
    <property type="entry name" value="Electron Transport, Fmn-binding Protein, Chain A"/>
    <property type="match status" value="1"/>
</dbReference>
<dbReference type="RefSeq" id="WP_367623873.1">
    <property type="nucleotide sequence ID" value="NZ_JBFNQD010000002.1"/>
</dbReference>
<name>A0ABV3PKK0_9HYPH</name>
<evidence type="ECO:0000259" key="3">
    <source>
        <dbReference type="Pfam" id="PF10615"/>
    </source>
</evidence>
<dbReference type="EMBL" id="JBFNQD010000002">
    <property type="protein sequence ID" value="MEW9306013.1"/>
    <property type="molecule type" value="Genomic_DNA"/>
</dbReference>
<keyword evidence="5" id="KW-1185">Reference proteome</keyword>
<dbReference type="Gene3D" id="3.20.180.10">
    <property type="entry name" value="PNP-oxidase-like"/>
    <property type="match status" value="1"/>
</dbReference>
<dbReference type="SUPFAM" id="SSF50475">
    <property type="entry name" value="FMN-binding split barrel"/>
    <property type="match status" value="1"/>
</dbReference>